<dbReference type="AlphaFoldDB" id="A0A450U0Q1"/>
<sequence length="66" mass="7692">MLASIEKIVKESRNIPVDDRLVLIDNLPKSVNLPTRGDVDRAWLEEVERRHQVLDNRMPELPINFS</sequence>
<proteinExistence type="predicted"/>
<organism evidence="1">
    <name type="scientific">Candidatus Kentrum sp. FW</name>
    <dbReference type="NCBI Taxonomy" id="2126338"/>
    <lineage>
        <taxon>Bacteria</taxon>
        <taxon>Pseudomonadati</taxon>
        <taxon>Pseudomonadota</taxon>
        <taxon>Gammaproteobacteria</taxon>
        <taxon>Candidatus Kentrum</taxon>
    </lineage>
</organism>
<name>A0A450U0Q1_9GAMM</name>
<dbReference type="EMBL" id="CAADFE010000089">
    <property type="protein sequence ID" value="VFJ75815.1"/>
    <property type="molecule type" value="Genomic_DNA"/>
</dbReference>
<evidence type="ECO:0008006" key="2">
    <source>
        <dbReference type="Google" id="ProtNLM"/>
    </source>
</evidence>
<gene>
    <name evidence="1" type="ORF">BECKFW1821C_GA0114237_108910</name>
</gene>
<accession>A0A450U0Q1</accession>
<reference evidence="1" key="1">
    <citation type="submission" date="2019-02" db="EMBL/GenBank/DDBJ databases">
        <authorList>
            <person name="Gruber-Vodicka R. H."/>
            <person name="Seah K. B. B."/>
        </authorList>
    </citation>
    <scope>NUCLEOTIDE SEQUENCE</scope>
    <source>
        <strain evidence="1">BECK_BZ131</strain>
    </source>
</reference>
<evidence type="ECO:0000313" key="1">
    <source>
        <dbReference type="EMBL" id="VFJ75815.1"/>
    </source>
</evidence>
<protein>
    <recommendedName>
        <fullName evidence="2">Addiction module component</fullName>
    </recommendedName>
</protein>